<evidence type="ECO:0000313" key="5">
    <source>
        <dbReference type="EnsemblPlants" id="AET05231"/>
    </source>
</evidence>
<dbReference type="Proteomes" id="UP000002051">
    <property type="component" value="Chromosome 8"/>
</dbReference>
<dbReference type="GO" id="GO:0005524">
    <property type="term" value="F:ATP binding"/>
    <property type="evidence" value="ECO:0007669"/>
    <property type="project" value="UniProtKB-KW"/>
</dbReference>
<keyword evidence="2" id="KW-0067">ATP-binding</keyword>
<dbReference type="PANTHER" id="PTHR27007">
    <property type="match status" value="1"/>
</dbReference>
<dbReference type="InterPro" id="IPR050528">
    <property type="entry name" value="L-type_Lectin-RKs"/>
</dbReference>
<protein>
    <submittedName>
        <fullName evidence="4">Lectin receptor kinase</fullName>
    </submittedName>
</protein>
<feature type="domain" description="Protein kinase" evidence="3">
    <location>
        <begin position="1"/>
        <end position="80"/>
    </location>
</feature>
<dbReference type="PaxDb" id="3880-AET05231"/>
<evidence type="ECO:0000313" key="4">
    <source>
        <dbReference type="EMBL" id="AET05231.1"/>
    </source>
</evidence>
<name>G7L863_MEDTR</name>
<dbReference type="GO" id="GO:0004672">
    <property type="term" value="F:protein kinase activity"/>
    <property type="evidence" value="ECO:0007669"/>
    <property type="project" value="InterPro"/>
</dbReference>
<dbReference type="SUPFAM" id="SSF56112">
    <property type="entry name" value="Protein kinase-like (PK-like)"/>
    <property type="match status" value="1"/>
</dbReference>
<evidence type="ECO:0000259" key="3">
    <source>
        <dbReference type="PROSITE" id="PS50011"/>
    </source>
</evidence>
<dbReference type="InterPro" id="IPR000719">
    <property type="entry name" value="Prot_kinase_dom"/>
</dbReference>
<reference evidence="4 6" key="1">
    <citation type="journal article" date="2011" name="Nature">
        <title>The Medicago genome provides insight into the evolution of rhizobial symbioses.</title>
        <authorList>
            <person name="Young N.D."/>
            <person name="Debelle F."/>
            <person name="Oldroyd G.E."/>
            <person name="Geurts R."/>
            <person name="Cannon S.B."/>
            <person name="Udvardi M.K."/>
            <person name="Benedito V.A."/>
            <person name="Mayer K.F."/>
            <person name="Gouzy J."/>
            <person name="Schoof H."/>
            <person name="Van de Peer Y."/>
            <person name="Proost S."/>
            <person name="Cook D.R."/>
            <person name="Meyers B.C."/>
            <person name="Spannagl M."/>
            <person name="Cheung F."/>
            <person name="De Mita S."/>
            <person name="Krishnakumar V."/>
            <person name="Gundlach H."/>
            <person name="Zhou S."/>
            <person name="Mudge J."/>
            <person name="Bharti A.K."/>
            <person name="Murray J.D."/>
            <person name="Naoumkina M.A."/>
            <person name="Rosen B."/>
            <person name="Silverstein K.A."/>
            <person name="Tang H."/>
            <person name="Rombauts S."/>
            <person name="Zhao P.X."/>
            <person name="Zhou P."/>
            <person name="Barbe V."/>
            <person name="Bardou P."/>
            <person name="Bechner M."/>
            <person name="Bellec A."/>
            <person name="Berger A."/>
            <person name="Berges H."/>
            <person name="Bidwell S."/>
            <person name="Bisseling T."/>
            <person name="Choisne N."/>
            <person name="Couloux A."/>
            <person name="Denny R."/>
            <person name="Deshpande S."/>
            <person name="Dai X."/>
            <person name="Doyle J.J."/>
            <person name="Dudez A.M."/>
            <person name="Farmer A.D."/>
            <person name="Fouteau S."/>
            <person name="Franken C."/>
            <person name="Gibelin C."/>
            <person name="Gish J."/>
            <person name="Goldstein S."/>
            <person name="Gonzalez A.J."/>
            <person name="Green P.J."/>
            <person name="Hallab A."/>
            <person name="Hartog M."/>
            <person name="Hua A."/>
            <person name="Humphray S.J."/>
            <person name="Jeong D.H."/>
            <person name="Jing Y."/>
            <person name="Jocker A."/>
            <person name="Kenton S.M."/>
            <person name="Kim D.J."/>
            <person name="Klee K."/>
            <person name="Lai H."/>
            <person name="Lang C."/>
            <person name="Lin S."/>
            <person name="Macmil S.L."/>
            <person name="Magdelenat G."/>
            <person name="Matthews L."/>
            <person name="McCorrison J."/>
            <person name="Monaghan E.L."/>
            <person name="Mun J.H."/>
            <person name="Najar F.Z."/>
            <person name="Nicholson C."/>
            <person name="Noirot C."/>
            <person name="O'Bleness M."/>
            <person name="Paule C.R."/>
            <person name="Poulain J."/>
            <person name="Prion F."/>
            <person name="Qin B."/>
            <person name="Qu C."/>
            <person name="Retzel E.F."/>
            <person name="Riddle C."/>
            <person name="Sallet E."/>
            <person name="Samain S."/>
            <person name="Samson N."/>
            <person name="Sanders I."/>
            <person name="Saurat O."/>
            <person name="Scarpelli C."/>
            <person name="Schiex T."/>
            <person name="Segurens B."/>
            <person name="Severin A.J."/>
            <person name="Sherrier D.J."/>
            <person name="Shi R."/>
            <person name="Sims S."/>
            <person name="Singer S.R."/>
            <person name="Sinharoy S."/>
            <person name="Sterck L."/>
            <person name="Viollet A."/>
            <person name="Wang B.B."/>
            <person name="Wang K."/>
            <person name="Wang M."/>
            <person name="Wang X."/>
            <person name="Warfsmann J."/>
            <person name="Weissenbach J."/>
            <person name="White D.D."/>
            <person name="White J.D."/>
            <person name="Wiley G.B."/>
            <person name="Wincker P."/>
            <person name="Xing Y."/>
            <person name="Yang L."/>
            <person name="Yao Z."/>
            <person name="Ying F."/>
            <person name="Zhai J."/>
            <person name="Zhou L."/>
            <person name="Zuber A."/>
            <person name="Denarie J."/>
            <person name="Dixon R.A."/>
            <person name="May G.D."/>
            <person name="Schwartz D.C."/>
            <person name="Rogers J."/>
            <person name="Quetier F."/>
            <person name="Town C.D."/>
            <person name="Roe B.A."/>
        </authorList>
    </citation>
    <scope>NUCLEOTIDE SEQUENCE [LARGE SCALE GENOMIC DNA]</scope>
    <source>
        <strain evidence="4">A17</strain>
        <strain evidence="5 6">cv. Jemalong A17</strain>
    </source>
</reference>
<gene>
    <name evidence="4" type="ordered locus">MTR_8g102960</name>
</gene>
<dbReference type="AlphaFoldDB" id="G7L863"/>
<dbReference type="Gene3D" id="1.10.510.10">
    <property type="entry name" value="Transferase(Phosphotransferase) domain 1"/>
    <property type="match status" value="1"/>
</dbReference>
<organism evidence="4 6">
    <name type="scientific">Medicago truncatula</name>
    <name type="common">Barrel medic</name>
    <name type="synonym">Medicago tribuloides</name>
    <dbReference type="NCBI Taxonomy" id="3880"/>
    <lineage>
        <taxon>Eukaryota</taxon>
        <taxon>Viridiplantae</taxon>
        <taxon>Streptophyta</taxon>
        <taxon>Embryophyta</taxon>
        <taxon>Tracheophyta</taxon>
        <taxon>Spermatophyta</taxon>
        <taxon>Magnoliopsida</taxon>
        <taxon>eudicotyledons</taxon>
        <taxon>Gunneridae</taxon>
        <taxon>Pentapetalae</taxon>
        <taxon>rosids</taxon>
        <taxon>fabids</taxon>
        <taxon>Fabales</taxon>
        <taxon>Fabaceae</taxon>
        <taxon>Papilionoideae</taxon>
        <taxon>50 kb inversion clade</taxon>
        <taxon>NPAAA clade</taxon>
        <taxon>Hologalegina</taxon>
        <taxon>IRL clade</taxon>
        <taxon>Trifolieae</taxon>
        <taxon>Medicago</taxon>
    </lineage>
</organism>
<keyword evidence="4" id="KW-0808">Transferase</keyword>
<keyword evidence="1" id="KW-0547">Nucleotide-binding</keyword>
<sequence length="80" mass="8742">MEPEGCGFTIFILIIQCWIHRDIKSSNVMLYSNFNAKLGDFGLARMMMDHGKGSQTTILAGTIGGYLPSESATRGKASRV</sequence>
<evidence type="ECO:0000313" key="6">
    <source>
        <dbReference type="Proteomes" id="UP000002051"/>
    </source>
</evidence>
<accession>G7L863</accession>
<proteinExistence type="predicted"/>
<reference evidence="4 6" key="2">
    <citation type="journal article" date="2014" name="BMC Genomics">
        <title>An improved genome release (version Mt4.0) for the model legume Medicago truncatula.</title>
        <authorList>
            <person name="Tang H."/>
            <person name="Krishnakumar V."/>
            <person name="Bidwell S."/>
            <person name="Rosen B."/>
            <person name="Chan A."/>
            <person name="Zhou S."/>
            <person name="Gentzbittel L."/>
            <person name="Childs K.L."/>
            <person name="Yandell M."/>
            <person name="Gundlach H."/>
            <person name="Mayer K.F."/>
            <person name="Schwartz D.C."/>
            <person name="Town C.D."/>
        </authorList>
    </citation>
    <scope>GENOME REANNOTATION</scope>
    <source>
        <strain evidence="5 6">cv. Jemalong A17</strain>
    </source>
</reference>
<keyword evidence="4" id="KW-0418">Kinase</keyword>
<dbReference type="Pfam" id="PF00069">
    <property type="entry name" value="Pkinase"/>
    <property type="match status" value="1"/>
</dbReference>
<dbReference type="InterPro" id="IPR011009">
    <property type="entry name" value="Kinase-like_dom_sf"/>
</dbReference>
<reference evidence="5" key="3">
    <citation type="submission" date="2015-04" db="UniProtKB">
        <authorList>
            <consortium name="EnsemblPlants"/>
        </authorList>
    </citation>
    <scope>IDENTIFICATION</scope>
    <source>
        <strain evidence="5">cv. Jemalong A17</strain>
    </source>
</reference>
<dbReference type="PROSITE" id="PS50011">
    <property type="entry name" value="PROTEIN_KINASE_DOM"/>
    <property type="match status" value="1"/>
</dbReference>
<keyword evidence="4" id="KW-0675">Receptor</keyword>
<evidence type="ECO:0000256" key="1">
    <source>
        <dbReference type="ARBA" id="ARBA00022741"/>
    </source>
</evidence>
<keyword evidence="6" id="KW-1185">Reference proteome</keyword>
<dbReference type="HOGENOM" id="CLU_2593474_0_0_1"/>
<dbReference type="EMBL" id="CM001224">
    <property type="protein sequence ID" value="AET05231.1"/>
    <property type="molecule type" value="Genomic_DNA"/>
</dbReference>
<dbReference type="EnsemblPlants" id="AET05231">
    <property type="protein sequence ID" value="AET05231"/>
    <property type="gene ID" value="MTR_8g102960"/>
</dbReference>
<dbReference type="OMA" id="CGFTIFI"/>
<evidence type="ECO:0000256" key="2">
    <source>
        <dbReference type="ARBA" id="ARBA00022840"/>
    </source>
</evidence>